<proteinExistence type="predicted"/>
<protein>
    <submittedName>
        <fullName evidence="2">Uncharacterized protein</fullName>
    </submittedName>
</protein>
<keyword evidence="3" id="KW-1185">Reference proteome</keyword>
<name>S7Q5P2_GLOTA</name>
<evidence type="ECO:0000313" key="2">
    <source>
        <dbReference type="EMBL" id="EPQ55376.1"/>
    </source>
</evidence>
<keyword evidence="1" id="KW-0472">Membrane</keyword>
<sequence length="59" mass="6624">MLIILSARVRWWAQQVRSTSFVESPLFQVVCTLTVIVLLWYAIASATEILGKFVPSNAV</sequence>
<keyword evidence="1" id="KW-0812">Transmembrane</keyword>
<organism evidence="2 3">
    <name type="scientific">Gloeophyllum trabeum (strain ATCC 11539 / FP-39264 / Madison 617)</name>
    <name type="common">Brown rot fungus</name>
    <dbReference type="NCBI Taxonomy" id="670483"/>
    <lineage>
        <taxon>Eukaryota</taxon>
        <taxon>Fungi</taxon>
        <taxon>Dikarya</taxon>
        <taxon>Basidiomycota</taxon>
        <taxon>Agaricomycotina</taxon>
        <taxon>Agaricomycetes</taxon>
        <taxon>Gloeophyllales</taxon>
        <taxon>Gloeophyllaceae</taxon>
        <taxon>Gloeophyllum</taxon>
    </lineage>
</organism>
<dbReference type="GeneID" id="19300160"/>
<feature type="transmembrane region" description="Helical" evidence="1">
    <location>
        <begin position="21"/>
        <end position="43"/>
    </location>
</feature>
<keyword evidence="1" id="KW-1133">Transmembrane helix</keyword>
<dbReference type="RefSeq" id="XP_007866506.1">
    <property type="nucleotide sequence ID" value="XM_007868315.1"/>
</dbReference>
<gene>
    <name evidence="2" type="ORF">GLOTRDRAFT_116284</name>
</gene>
<dbReference type="AlphaFoldDB" id="S7Q5P2"/>
<dbReference type="KEGG" id="gtr:GLOTRDRAFT_116284"/>
<accession>S7Q5P2</accession>
<dbReference type="Proteomes" id="UP000030669">
    <property type="component" value="Unassembled WGS sequence"/>
</dbReference>
<evidence type="ECO:0000313" key="3">
    <source>
        <dbReference type="Proteomes" id="UP000030669"/>
    </source>
</evidence>
<dbReference type="HOGENOM" id="CLU_2960980_0_0_1"/>
<dbReference type="EMBL" id="KB469302">
    <property type="protein sequence ID" value="EPQ55376.1"/>
    <property type="molecule type" value="Genomic_DNA"/>
</dbReference>
<evidence type="ECO:0000256" key="1">
    <source>
        <dbReference type="SAM" id="Phobius"/>
    </source>
</evidence>
<reference evidence="2 3" key="1">
    <citation type="journal article" date="2012" name="Science">
        <title>The Paleozoic origin of enzymatic lignin decomposition reconstructed from 31 fungal genomes.</title>
        <authorList>
            <person name="Floudas D."/>
            <person name="Binder M."/>
            <person name="Riley R."/>
            <person name="Barry K."/>
            <person name="Blanchette R.A."/>
            <person name="Henrissat B."/>
            <person name="Martinez A.T."/>
            <person name="Otillar R."/>
            <person name="Spatafora J.W."/>
            <person name="Yadav J.S."/>
            <person name="Aerts A."/>
            <person name="Benoit I."/>
            <person name="Boyd A."/>
            <person name="Carlson A."/>
            <person name="Copeland A."/>
            <person name="Coutinho P.M."/>
            <person name="de Vries R.P."/>
            <person name="Ferreira P."/>
            <person name="Findley K."/>
            <person name="Foster B."/>
            <person name="Gaskell J."/>
            <person name="Glotzer D."/>
            <person name="Gorecki P."/>
            <person name="Heitman J."/>
            <person name="Hesse C."/>
            <person name="Hori C."/>
            <person name="Igarashi K."/>
            <person name="Jurgens J.A."/>
            <person name="Kallen N."/>
            <person name="Kersten P."/>
            <person name="Kohler A."/>
            <person name="Kuees U."/>
            <person name="Kumar T.K.A."/>
            <person name="Kuo A."/>
            <person name="LaButti K."/>
            <person name="Larrondo L.F."/>
            <person name="Lindquist E."/>
            <person name="Ling A."/>
            <person name="Lombard V."/>
            <person name="Lucas S."/>
            <person name="Lundell T."/>
            <person name="Martin R."/>
            <person name="McLaughlin D.J."/>
            <person name="Morgenstern I."/>
            <person name="Morin E."/>
            <person name="Murat C."/>
            <person name="Nagy L.G."/>
            <person name="Nolan M."/>
            <person name="Ohm R.A."/>
            <person name="Patyshakuliyeva A."/>
            <person name="Rokas A."/>
            <person name="Ruiz-Duenas F.J."/>
            <person name="Sabat G."/>
            <person name="Salamov A."/>
            <person name="Samejima M."/>
            <person name="Schmutz J."/>
            <person name="Slot J.C."/>
            <person name="St John F."/>
            <person name="Stenlid J."/>
            <person name="Sun H."/>
            <person name="Sun S."/>
            <person name="Syed K."/>
            <person name="Tsang A."/>
            <person name="Wiebenga A."/>
            <person name="Young D."/>
            <person name="Pisabarro A."/>
            <person name="Eastwood D.C."/>
            <person name="Martin F."/>
            <person name="Cullen D."/>
            <person name="Grigoriev I.V."/>
            <person name="Hibbett D.S."/>
        </authorList>
    </citation>
    <scope>NUCLEOTIDE SEQUENCE [LARGE SCALE GENOMIC DNA]</scope>
    <source>
        <strain evidence="2 3">ATCC 11539</strain>
    </source>
</reference>